<name>A0A5R9LE26_9ENTR</name>
<organism evidence="2 3">
    <name type="scientific">Klebsiella indica</name>
    <dbReference type="NCBI Taxonomy" id="2582917"/>
    <lineage>
        <taxon>Bacteria</taxon>
        <taxon>Pseudomonadati</taxon>
        <taxon>Pseudomonadota</taxon>
        <taxon>Gammaproteobacteria</taxon>
        <taxon>Enterobacterales</taxon>
        <taxon>Enterobacteriaceae</taxon>
        <taxon>Klebsiella/Raoultella group</taxon>
        <taxon>Klebsiella</taxon>
    </lineage>
</organism>
<accession>A0A5R9LE26</accession>
<gene>
    <name evidence="2" type="ORF">FE839_19035</name>
</gene>
<keyword evidence="1" id="KW-0472">Membrane</keyword>
<dbReference type="AlphaFoldDB" id="A0A5R9LE26"/>
<protein>
    <submittedName>
        <fullName evidence="2">DUF1109 domain-containing protein</fullName>
    </submittedName>
</protein>
<keyword evidence="3" id="KW-1185">Reference proteome</keyword>
<keyword evidence="1" id="KW-0812">Transmembrane</keyword>
<feature type="transmembrane region" description="Helical" evidence="1">
    <location>
        <begin position="58"/>
        <end position="80"/>
    </location>
</feature>
<proteinExistence type="predicted"/>
<dbReference type="InterPro" id="IPR009495">
    <property type="entry name" value="NrsF"/>
</dbReference>
<dbReference type="EMBL" id="VCHQ01000026">
    <property type="protein sequence ID" value="TLV11670.1"/>
    <property type="molecule type" value="Genomic_DNA"/>
</dbReference>
<evidence type="ECO:0000313" key="3">
    <source>
        <dbReference type="Proteomes" id="UP000307430"/>
    </source>
</evidence>
<dbReference type="RefSeq" id="WP_138362336.1">
    <property type="nucleotide sequence ID" value="NZ_JBCIVH010000027.1"/>
</dbReference>
<feature type="transmembrane region" description="Helical" evidence="1">
    <location>
        <begin position="184"/>
        <end position="206"/>
    </location>
</feature>
<evidence type="ECO:0000256" key="1">
    <source>
        <dbReference type="SAM" id="Phobius"/>
    </source>
</evidence>
<feature type="transmembrane region" description="Helical" evidence="1">
    <location>
        <begin position="28"/>
        <end position="46"/>
    </location>
</feature>
<feature type="transmembrane region" description="Helical" evidence="1">
    <location>
        <begin position="92"/>
        <end position="111"/>
    </location>
</feature>
<evidence type="ECO:0000313" key="2">
    <source>
        <dbReference type="EMBL" id="TLV11670.1"/>
    </source>
</evidence>
<feature type="transmembrane region" description="Helical" evidence="1">
    <location>
        <begin position="156"/>
        <end position="178"/>
    </location>
</feature>
<dbReference type="Proteomes" id="UP000307430">
    <property type="component" value="Unassembled WGS sequence"/>
</dbReference>
<keyword evidence="1" id="KW-1133">Transmembrane helix</keyword>
<sequence length="213" mass="23238">MTDHNLLIEKLSRDIQPVRRPQPTGWRVVSWMGVALPCAIVVSCLLPRDLTDWSQPGAAWAIAQLLLAFLLGTLAIRNAFAMSIAGRRTLSGKALLPIGLMWFGLSLRAMHGDASPIHDDDSIHCFTFLLAVSTPMMALMIASLRRTRTLHPVRNLAMAGLGIASLAVSLLAFCHPVHLDSLDFVTHLAAVVAIIALTVLVGKRWVSVDSFFR</sequence>
<dbReference type="Pfam" id="PF06532">
    <property type="entry name" value="NrsF"/>
    <property type="match status" value="1"/>
</dbReference>
<comment type="caution">
    <text evidence="2">The sequence shown here is derived from an EMBL/GenBank/DDBJ whole genome shotgun (WGS) entry which is preliminary data.</text>
</comment>
<feature type="transmembrane region" description="Helical" evidence="1">
    <location>
        <begin position="123"/>
        <end position="144"/>
    </location>
</feature>
<reference evidence="2 3" key="1">
    <citation type="submission" date="2019-05" db="EMBL/GenBank/DDBJ databases">
        <title>Genome sequence of Klebsiella sp strain TOUT106.</title>
        <authorList>
            <person name="Rahi P."/>
            <person name="Chaudhari D."/>
        </authorList>
    </citation>
    <scope>NUCLEOTIDE SEQUENCE [LARGE SCALE GENOMIC DNA]</scope>
    <source>
        <strain evidence="2 3">TOUT106</strain>
    </source>
</reference>